<dbReference type="GO" id="GO:0035673">
    <property type="term" value="F:oligopeptide transmembrane transporter activity"/>
    <property type="evidence" value="ECO:0007669"/>
    <property type="project" value="InterPro"/>
</dbReference>
<feature type="transmembrane region" description="Helical" evidence="9">
    <location>
        <begin position="387"/>
        <end position="408"/>
    </location>
</feature>
<feature type="transmembrane region" description="Helical" evidence="9">
    <location>
        <begin position="201"/>
        <end position="225"/>
    </location>
</feature>
<dbReference type="InterPro" id="IPR004648">
    <property type="entry name" value="Oligpept_transpt"/>
</dbReference>
<keyword evidence="5" id="KW-0571">Peptide transport</keyword>
<dbReference type="Pfam" id="PF03169">
    <property type="entry name" value="OPT"/>
    <property type="match status" value="1"/>
</dbReference>
<evidence type="ECO:0008006" key="13">
    <source>
        <dbReference type="Google" id="ProtNLM"/>
    </source>
</evidence>
<dbReference type="GO" id="GO:0015031">
    <property type="term" value="P:protein transport"/>
    <property type="evidence" value="ECO:0007669"/>
    <property type="project" value="UniProtKB-KW"/>
</dbReference>
<dbReference type="GeneID" id="24101154"/>
<feature type="transmembrane region" description="Helical" evidence="9">
    <location>
        <begin position="119"/>
        <end position="136"/>
    </location>
</feature>
<accession>J4H576</accession>
<dbReference type="Proteomes" id="UP000006352">
    <property type="component" value="Unassembled WGS sequence"/>
</dbReference>
<dbReference type="HOGENOM" id="CLU_004965_3_0_1"/>
<feature type="transmembrane region" description="Helical" evidence="9">
    <location>
        <begin position="414"/>
        <end position="440"/>
    </location>
</feature>
<evidence type="ECO:0000256" key="6">
    <source>
        <dbReference type="ARBA" id="ARBA00022927"/>
    </source>
</evidence>
<protein>
    <recommendedName>
        <fullName evidence="13">OPT superfamily oligopeptide transporter</fullName>
    </recommendedName>
</protein>
<evidence type="ECO:0000256" key="1">
    <source>
        <dbReference type="ARBA" id="ARBA00004141"/>
    </source>
</evidence>
<evidence type="ECO:0000256" key="5">
    <source>
        <dbReference type="ARBA" id="ARBA00022856"/>
    </source>
</evidence>
<keyword evidence="3" id="KW-0813">Transport</keyword>
<evidence type="ECO:0000256" key="10">
    <source>
        <dbReference type="SAM" id="SignalP"/>
    </source>
</evidence>
<dbReference type="AlphaFoldDB" id="J4H576"/>
<dbReference type="NCBIfam" id="TIGR00728">
    <property type="entry name" value="OPT_sfam"/>
    <property type="match status" value="1"/>
</dbReference>
<comment type="similarity">
    <text evidence="2">Belongs to the oligopeptide OPT transporter family.</text>
</comment>
<dbReference type="PANTHER" id="PTHR22601">
    <property type="entry name" value="ISP4 LIKE PROTEIN"/>
    <property type="match status" value="1"/>
</dbReference>
<evidence type="ECO:0000313" key="12">
    <source>
        <dbReference type="Proteomes" id="UP000006352"/>
    </source>
</evidence>
<evidence type="ECO:0000313" key="11">
    <source>
        <dbReference type="EMBL" id="CCM06254.1"/>
    </source>
</evidence>
<keyword evidence="10" id="KW-0732">Signal</keyword>
<evidence type="ECO:0000256" key="4">
    <source>
        <dbReference type="ARBA" id="ARBA00022692"/>
    </source>
</evidence>
<evidence type="ECO:0000256" key="7">
    <source>
        <dbReference type="ARBA" id="ARBA00022989"/>
    </source>
</evidence>
<keyword evidence="7 9" id="KW-1133">Transmembrane helix</keyword>
<comment type="subcellular location">
    <subcellularLocation>
        <location evidence="1">Membrane</location>
        <topology evidence="1">Multi-pass membrane protein</topology>
    </subcellularLocation>
</comment>
<dbReference type="GO" id="GO:0016020">
    <property type="term" value="C:membrane"/>
    <property type="evidence" value="ECO:0007669"/>
    <property type="project" value="UniProtKB-SubCell"/>
</dbReference>
<evidence type="ECO:0000256" key="2">
    <source>
        <dbReference type="ARBA" id="ARBA00008807"/>
    </source>
</evidence>
<proteinExistence type="inferred from homology"/>
<feature type="transmembrane region" description="Helical" evidence="9">
    <location>
        <begin position="564"/>
        <end position="586"/>
    </location>
</feature>
<keyword evidence="4 9" id="KW-0812">Transmembrane</keyword>
<evidence type="ECO:0000256" key="8">
    <source>
        <dbReference type="ARBA" id="ARBA00023136"/>
    </source>
</evidence>
<reference evidence="11 12" key="1">
    <citation type="journal article" date="2012" name="Appl. Environ. Microbiol.">
        <title>Short-read sequencing for genomic analysis of the brown rot fungus Fibroporia radiculosa.</title>
        <authorList>
            <person name="Tang J.D."/>
            <person name="Perkins A.D."/>
            <person name="Sonstegard T.S."/>
            <person name="Schroeder S.G."/>
            <person name="Burgess S.C."/>
            <person name="Diehl S.V."/>
        </authorList>
    </citation>
    <scope>NUCLEOTIDE SEQUENCE [LARGE SCALE GENOMIC DNA]</scope>
    <source>
        <strain evidence="11 12">TFFH 294</strain>
    </source>
</reference>
<feature type="transmembrane region" description="Helical" evidence="9">
    <location>
        <begin position="496"/>
        <end position="515"/>
    </location>
</feature>
<gene>
    <name evidence="11" type="ORF">FIBRA_08504</name>
</gene>
<organism evidence="11 12">
    <name type="scientific">Fibroporia radiculosa</name>
    <dbReference type="NCBI Taxonomy" id="599839"/>
    <lineage>
        <taxon>Eukaryota</taxon>
        <taxon>Fungi</taxon>
        <taxon>Dikarya</taxon>
        <taxon>Basidiomycota</taxon>
        <taxon>Agaricomycotina</taxon>
        <taxon>Agaricomycetes</taxon>
        <taxon>Polyporales</taxon>
        <taxon>Fibroporiaceae</taxon>
        <taxon>Fibroporia</taxon>
    </lineage>
</organism>
<dbReference type="InParanoid" id="J4H576"/>
<keyword evidence="8 9" id="KW-0472">Membrane</keyword>
<dbReference type="OrthoDB" id="9986677at2759"/>
<keyword evidence="12" id="KW-1185">Reference proteome</keyword>
<sequence>MFLQLIAYMLCVILERVIPGPGSRVWRDNWFWRFMNPGPFNIKEHVAAQILANTTIVKINAGNAIFTVLASQLVGYGFAGMFRSFLVYPTIMLYPINLIYVNLFDALHRGKGNVMRGKRLRFFWILTVAIFVYEWFPEYIAPLLGAFNIVCLADRNSEWVSYIFGGAEGDEGMGLLGFGVDWANITSAPFYLPLSTQISNYIGWTLCYLILPLVYYGNVWCVLVVPQVSSGGLSRRTNAKSLGSAGIHRTSHSSPRTCAYFLLVRFHNMYSTLDDDPQVLYVIHPVLHYAFLTLRAVENGTLYDQNLILNPDLSLNETAFEIYGQPYQSGSNVIYYLGMNIAIGATFVHIGLWHGQELWGAFKDYFTGKPIEDAHYKKMLVYKEVPFWWYAAVFLAAFAAAMACIYTSKSSLPWWALIVGLLFSAIMLPFIGAMFAITGFNPYMTPLFQMIGAGLVPGSSQANMYFELYSGQSLAQAQAMLSDLKLGQYTKLPPRVCFIVQIVGTIIGGIFNYVITQDVVNNERTILLSNEGSRTWSGQQVQSYNALAVMWGAMGPKIFGPSGTYFIIPLGCVIGLGVPIIPWLLYKRFRWAWCKELNFAIIAYYIGDLAGGTNGYIDTWIVVGLFSHFYIRRYRAGWFRKYNYLLGAAVDGGSQIFVFIYAFAVGGAGNNTVAFPTWALNPAGNADYCATTTS</sequence>
<dbReference type="InterPro" id="IPR004813">
    <property type="entry name" value="OPT"/>
</dbReference>
<evidence type="ECO:0000256" key="9">
    <source>
        <dbReference type="SAM" id="Phobius"/>
    </source>
</evidence>
<feature type="transmembrane region" description="Helical" evidence="9">
    <location>
        <begin position="85"/>
        <end position="107"/>
    </location>
</feature>
<dbReference type="EMBL" id="HE797264">
    <property type="protein sequence ID" value="CCM06254.1"/>
    <property type="molecule type" value="Genomic_DNA"/>
</dbReference>
<keyword evidence="6" id="KW-0653">Protein transport</keyword>
<feature type="transmembrane region" description="Helical" evidence="9">
    <location>
        <begin position="642"/>
        <end position="664"/>
    </location>
</feature>
<evidence type="ECO:0000256" key="3">
    <source>
        <dbReference type="ARBA" id="ARBA00022448"/>
    </source>
</evidence>
<name>J4H576_9APHY</name>
<dbReference type="RefSeq" id="XP_012185537.1">
    <property type="nucleotide sequence ID" value="XM_012330147.1"/>
</dbReference>
<feature type="chain" id="PRO_5003779275" description="OPT superfamily oligopeptide transporter" evidence="10">
    <location>
        <begin position="20"/>
        <end position="694"/>
    </location>
</feature>
<feature type="signal peptide" evidence="10">
    <location>
        <begin position="1"/>
        <end position="19"/>
    </location>
</feature>